<reference evidence="3 4" key="1">
    <citation type="submission" date="2019-04" db="EMBL/GenBank/DDBJ databases">
        <title>Friends and foes A comparative genomics study of 23 Aspergillus species from section Flavi.</title>
        <authorList>
            <consortium name="DOE Joint Genome Institute"/>
            <person name="Kjaerbolling I."/>
            <person name="Vesth T."/>
            <person name="Frisvad J.C."/>
            <person name="Nybo J.L."/>
            <person name="Theobald S."/>
            <person name="Kildgaard S."/>
            <person name="Isbrandt T."/>
            <person name="Kuo A."/>
            <person name="Sato A."/>
            <person name="Lyhne E.K."/>
            <person name="Kogle M.E."/>
            <person name="Wiebenga A."/>
            <person name="Kun R.S."/>
            <person name="Lubbers R.J."/>
            <person name="Makela M.R."/>
            <person name="Barry K."/>
            <person name="Chovatia M."/>
            <person name="Clum A."/>
            <person name="Daum C."/>
            <person name="Haridas S."/>
            <person name="He G."/>
            <person name="LaButti K."/>
            <person name="Lipzen A."/>
            <person name="Mondo S."/>
            <person name="Riley R."/>
            <person name="Salamov A."/>
            <person name="Simmons B.A."/>
            <person name="Magnuson J.K."/>
            <person name="Henrissat B."/>
            <person name="Mortensen U.H."/>
            <person name="Larsen T.O."/>
            <person name="Devries R.P."/>
            <person name="Grigoriev I.V."/>
            <person name="Machida M."/>
            <person name="Baker S.E."/>
            <person name="Andersen M.R."/>
        </authorList>
    </citation>
    <scope>NUCLEOTIDE SEQUENCE [LARGE SCALE GENOMIC DNA]</scope>
    <source>
        <strain evidence="3 4">IBT 18842</strain>
    </source>
</reference>
<dbReference type="SMART" id="SM00672">
    <property type="entry name" value="CAP10"/>
    <property type="match status" value="1"/>
</dbReference>
<dbReference type="PANTHER" id="PTHR12203:SF107">
    <property type="entry name" value="GLYCOSYL TRANSFERASE CAP10 DOMAIN-CONTAINING PROTEIN"/>
    <property type="match status" value="1"/>
</dbReference>
<dbReference type="OrthoDB" id="202415at2759"/>
<sequence>MLVTTRNWYLVRIVPAIVGAFSALCIWVLWFGANSDRDNVPSLVNHLIPAGHCACRTAVSFQCASCLQCAATTPISPSPAERTYNPVYDAHNRSLDASQCQSFFPGLYEDIHRAESFWSTKNNITRHELDDIHLVDGMARAAIVQGQLYVIAARAKGEDHRRKILGTLASINRALSSSRATSLPDTEFIFSIEDKVNDVTGPNHPLWVLARKAEEEAVWLMPDFGFWAWEHGGSESHIGPYTQVVDRILDNNVSWDEKEPKLVWRGKLSFAAKMRRALLEAARDQPWGDVKELDWHRKANFISMEDHCRYRFIAHVEGRSYSASLKYRQACGSVVVAHQLQYIQHHHYLLVSSGPEQNFVEVKRDFSDLQEKMQALLDDPAAAERIARNSVATFRDRYLTPAAESCYWRELLSGWTAVSSHVSETVSSSQLVRRGMRFESFVLLPSQDMLHFP</sequence>
<dbReference type="PANTHER" id="PTHR12203">
    <property type="entry name" value="KDEL LYS-ASP-GLU-LEU CONTAINING - RELATED"/>
    <property type="match status" value="1"/>
</dbReference>
<dbReference type="Pfam" id="PF05686">
    <property type="entry name" value="Glyco_transf_90"/>
    <property type="match status" value="1"/>
</dbReference>
<evidence type="ECO:0000259" key="2">
    <source>
        <dbReference type="SMART" id="SM00672"/>
    </source>
</evidence>
<dbReference type="InterPro" id="IPR006598">
    <property type="entry name" value="CAP10"/>
</dbReference>
<keyword evidence="1" id="KW-1133">Transmembrane helix</keyword>
<proteinExistence type="predicted"/>
<dbReference type="Proteomes" id="UP000325780">
    <property type="component" value="Unassembled WGS sequence"/>
</dbReference>
<evidence type="ECO:0000256" key="1">
    <source>
        <dbReference type="SAM" id="Phobius"/>
    </source>
</evidence>
<dbReference type="EMBL" id="ML742027">
    <property type="protein sequence ID" value="KAE8154685.1"/>
    <property type="molecule type" value="Genomic_DNA"/>
</dbReference>
<protein>
    <submittedName>
        <fullName evidence="3">Glycosyl transferase family 90-domain-containing protein</fullName>
    </submittedName>
</protein>
<accession>A0A5N6U7R0</accession>
<keyword evidence="1" id="KW-0812">Transmembrane</keyword>
<feature type="domain" description="Glycosyl transferase CAP10" evidence="2">
    <location>
        <begin position="182"/>
        <end position="415"/>
    </location>
</feature>
<dbReference type="GO" id="GO:0016740">
    <property type="term" value="F:transferase activity"/>
    <property type="evidence" value="ECO:0007669"/>
    <property type="project" value="UniProtKB-KW"/>
</dbReference>
<dbReference type="InterPro" id="IPR051091">
    <property type="entry name" value="O-Glucosyltr/Glycosyltrsf_90"/>
</dbReference>
<feature type="transmembrane region" description="Helical" evidence="1">
    <location>
        <begin position="9"/>
        <end position="33"/>
    </location>
</feature>
<keyword evidence="3" id="KW-0808">Transferase</keyword>
<organism evidence="3 4">
    <name type="scientific">Aspergillus avenaceus</name>
    <dbReference type="NCBI Taxonomy" id="36643"/>
    <lineage>
        <taxon>Eukaryota</taxon>
        <taxon>Fungi</taxon>
        <taxon>Dikarya</taxon>
        <taxon>Ascomycota</taxon>
        <taxon>Pezizomycotina</taxon>
        <taxon>Eurotiomycetes</taxon>
        <taxon>Eurotiomycetidae</taxon>
        <taxon>Eurotiales</taxon>
        <taxon>Aspergillaceae</taxon>
        <taxon>Aspergillus</taxon>
        <taxon>Aspergillus subgen. Circumdati</taxon>
    </lineage>
</organism>
<evidence type="ECO:0000313" key="3">
    <source>
        <dbReference type="EMBL" id="KAE8154685.1"/>
    </source>
</evidence>
<evidence type="ECO:0000313" key="4">
    <source>
        <dbReference type="Proteomes" id="UP000325780"/>
    </source>
</evidence>
<dbReference type="AlphaFoldDB" id="A0A5N6U7R0"/>
<gene>
    <name evidence="3" type="ORF">BDV25DRAFT_126349</name>
</gene>
<name>A0A5N6U7R0_ASPAV</name>
<keyword evidence="1" id="KW-0472">Membrane</keyword>
<keyword evidence="4" id="KW-1185">Reference proteome</keyword>